<feature type="domain" description="GH18" evidence="2">
    <location>
        <begin position="1"/>
        <end position="50"/>
    </location>
</feature>
<feature type="compositionally biased region" description="Polar residues" evidence="1">
    <location>
        <begin position="108"/>
        <end position="135"/>
    </location>
</feature>
<accession>A0ABY7DEZ1</accession>
<dbReference type="EMBL" id="CP111013">
    <property type="protein sequence ID" value="WAQ95483.1"/>
    <property type="molecule type" value="Genomic_DNA"/>
</dbReference>
<dbReference type="Proteomes" id="UP001164746">
    <property type="component" value="Chromosome 2"/>
</dbReference>
<feature type="region of interest" description="Disordered" evidence="1">
    <location>
        <begin position="90"/>
        <end position="145"/>
    </location>
</feature>
<dbReference type="PROSITE" id="PS51910">
    <property type="entry name" value="GH18_2"/>
    <property type="match status" value="1"/>
</dbReference>
<feature type="region of interest" description="Disordered" evidence="1">
    <location>
        <begin position="258"/>
        <end position="299"/>
    </location>
</feature>
<reference evidence="3" key="1">
    <citation type="submission" date="2022-11" db="EMBL/GenBank/DDBJ databases">
        <title>Centuries of genome instability and evolution in soft-shell clam transmissible cancer (bioRxiv).</title>
        <authorList>
            <person name="Hart S.F.M."/>
            <person name="Yonemitsu M.A."/>
            <person name="Giersch R.M."/>
            <person name="Beal B.F."/>
            <person name="Arriagada G."/>
            <person name="Davis B.W."/>
            <person name="Ostrander E.A."/>
            <person name="Goff S.P."/>
            <person name="Metzger M.J."/>
        </authorList>
    </citation>
    <scope>NUCLEOTIDE SEQUENCE</scope>
    <source>
        <strain evidence="3">MELC-2E11</strain>
        <tissue evidence="3">Siphon/mantle</tissue>
    </source>
</reference>
<evidence type="ECO:0000259" key="2">
    <source>
        <dbReference type="PROSITE" id="PS51910"/>
    </source>
</evidence>
<keyword evidence="4" id="KW-1185">Reference proteome</keyword>
<evidence type="ECO:0000313" key="3">
    <source>
        <dbReference type="EMBL" id="WAQ95483.1"/>
    </source>
</evidence>
<feature type="compositionally biased region" description="Low complexity" evidence="1">
    <location>
        <begin position="90"/>
        <end position="106"/>
    </location>
</feature>
<sequence>MEYISVNWARYNAAGGIMLSSLDMDDFTGMFCTGEISPLLNAIHDQLKKPLPPNPHYFEGFLTSQQHTWEVSGTSTVNYFDLHDFTTSTEMTASSTTPPTFTSKPTHIQPSKLSPLQPITSKSQGRFSRPQQISSHGKESRVGVSRNHLKETSLLQIETIQTTGTGGSSKLSSHISLDESAKNSNVSNNVSRLLQNTADLPTHSFIDSILKLMDGKTDNDVQGVRSKFNTHLRLKDFDRFKSPPVETSPTDYIITPGFDSHNMKLPGPKLTPAPRKDRNRDFSPWISNEPQSENGKGSKIGARLSSFNIISPFNTNSAAQRSSNGGSRTRSRSLSAPSPSSPDAKPRTGFVNVANPRSTVK</sequence>
<feature type="compositionally biased region" description="Low complexity" evidence="1">
    <location>
        <begin position="321"/>
        <end position="342"/>
    </location>
</feature>
<feature type="region of interest" description="Disordered" evidence="1">
    <location>
        <begin position="313"/>
        <end position="361"/>
    </location>
</feature>
<dbReference type="Gene3D" id="3.20.20.80">
    <property type="entry name" value="Glycosidases"/>
    <property type="match status" value="1"/>
</dbReference>
<evidence type="ECO:0000256" key="1">
    <source>
        <dbReference type="SAM" id="MobiDB-lite"/>
    </source>
</evidence>
<evidence type="ECO:0000313" key="4">
    <source>
        <dbReference type="Proteomes" id="UP001164746"/>
    </source>
</evidence>
<proteinExistence type="predicted"/>
<name>A0ABY7DEZ1_MYAAR</name>
<feature type="region of interest" description="Disordered" evidence="1">
    <location>
        <begin position="160"/>
        <end position="185"/>
    </location>
</feature>
<dbReference type="InterPro" id="IPR001223">
    <property type="entry name" value="Glyco_hydro18_cat"/>
</dbReference>
<gene>
    <name evidence="3" type="ORF">MAR_028173</name>
</gene>
<feature type="compositionally biased region" description="Polar residues" evidence="1">
    <location>
        <begin position="285"/>
        <end position="295"/>
    </location>
</feature>
<protein>
    <recommendedName>
        <fullName evidence="2">GH18 domain-containing protein</fullName>
    </recommendedName>
</protein>
<organism evidence="3 4">
    <name type="scientific">Mya arenaria</name>
    <name type="common">Soft-shell clam</name>
    <dbReference type="NCBI Taxonomy" id="6604"/>
    <lineage>
        <taxon>Eukaryota</taxon>
        <taxon>Metazoa</taxon>
        <taxon>Spiralia</taxon>
        <taxon>Lophotrochozoa</taxon>
        <taxon>Mollusca</taxon>
        <taxon>Bivalvia</taxon>
        <taxon>Autobranchia</taxon>
        <taxon>Heteroconchia</taxon>
        <taxon>Euheterodonta</taxon>
        <taxon>Imparidentia</taxon>
        <taxon>Neoheterodontei</taxon>
        <taxon>Myida</taxon>
        <taxon>Myoidea</taxon>
        <taxon>Myidae</taxon>
        <taxon>Mya</taxon>
    </lineage>
</organism>